<dbReference type="EMBL" id="JAEHHL010000001">
    <property type="protein sequence ID" value="MBK0398097.1"/>
    <property type="molecule type" value="Genomic_DNA"/>
</dbReference>
<keyword evidence="4" id="KW-1185">Reference proteome</keyword>
<feature type="domain" description="Phosphotyrosine protein phosphatase I" evidence="2">
    <location>
        <begin position="6"/>
        <end position="147"/>
    </location>
</feature>
<keyword evidence="1" id="KW-0059">Arsenical resistance</keyword>
<dbReference type="PANTHER" id="PTHR43428:SF1">
    <property type="entry name" value="ARSENATE REDUCTASE"/>
    <property type="match status" value="1"/>
</dbReference>
<dbReference type="PANTHER" id="PTHR43428">
    <property type="entry name" value="ARSENATE REDUCTASE"/>
    <property type="match status" value="1"/>
</dbReference>
<dbReference type="Gene3D" id="3.40.50.2300">
    <property type="match status" value="1"/>
</dbReference>
<dbReference type="Proteomes" id="UP000655420">
    <property type="component" value="Unassembled WGS sequence"/>
</dbReference>
<dbReference type="RefSeq" id="WP_200606708.1">
    <property type="nucleotide sequence ID" value="NZ_JAEHHL010000001.1"/>
</dbReference>
<name>A0A8J7SCU7_9RHOB</name>
<proteinExistence type="predicted"/>
<sequence length="154" mass="17478">MADLPGSVLFCCNHNVIRSPMAEGMTKQFYGRQVFVQSCGVRHEMETDPFTVEVAGEIGVDLSRHRPKSFAEMLEWGDDIAAFDVIIALSPAAQRQALELTRHASVEVLYWQTLDPSGMGERREQRLDAYRETRDQIRARILQKFGPPIEDPEV</sequence>
<dbReference type="SUPFAM" id="SSF52788">
    <property type="entry name" value="Phosphotyrosine protein phosphatases I"/>
    <property type="match status" value="1"/>
</dbReference>
<reference evidence="3" key="1">
    <citation type="submission" date="2020-12" db="EMBL/GenBank/DDBJ databases">
        <title>Bacterial taxonomy.</title>
        <authorList>
            <person name="Pan X."/>
        </authorList>
    </citation>
    <scope>NUCLEOTIDE SEQUENCE</scope>
    <source>
        <strain evidence="3">M0105</strain>
    </source>
</reference>
<dbReference type="GO" id="GO:0046685">
    <property type="term" value="P:response to arsenic-containing substance"/>
    <property type="evidence" value="ECO:0007669"/>
    <property type="project" value="UniProtKB-KW"/>
</dbReference>
<organism evidence="3 4">
    <name type="scientific">Thermohalobaculum xanthum</name>
    <dbReference type="NCBI Taxonomy" id="2753746"/>
    <lineage>
        <taxon>Bacteria</taxon>
        <taxon>Pseudomonadati</taxon>
        <taxon>Pseudomonadota</taxon>
        <taxon>Alphaproteobacteria</taxon>
        <taxon>Rhodobacterales</taxon>
        <taxon>Paracoccaceae</taxon>
        <taxon>Thermohalobaculum</taxon>
    </lineage>
</organism>
<evidence type="ECO:0000313" key="4">
    <source>
        <dbReference type="Proteomes" id="UP000655420"/>
    </source>
</evidence>
<comment type="caution">
    <text evidence="3">The sequence shown here is derived from an EMBL/GenBank/DDBJ whole genome shotgun (WGS) entry which is preliminary data.</text>
</comment>
<accession>A0A8J7SCU7</accession>
<evidence type="ECO:0000259" key="2">
    <source>
        <dbReference type="SMART" id="SM00226"/>
    </source>
</evidence>
<evidence type="ECO:0000313" key="3">
    <source>
        <dbReference type="EMBL" id="MBK0398097.1"/>
    </source>
</evidence>
<gene>
    <name evidence="3" type="ORF">H0I76_02755</name>
</gene>
<dbReference type="InterPro" id="IPR023485">
    <property type="entry name" value="Ptyr_pPase"/>
</dbReference>
<dbReference type="AlphaFoldDB" id="A0A8J7SCU7"/>
<protein>
    <submittedName>
        <fullName evidence="3">Low molecular weight phosphatase family protein</fullName>
    </submittedName>
</protein>
<dbReference type="InterPro" id="IPR036196">
    <property type="entry name" value="Ptyr_pPase_sf"/>
</dbReference>
<dbReference type="Pfam" id="PF01451">
    <property type="entry name" value="LMWPc"/>
    <property type="match status" value="1"/>
</dbReference>
<evidence type="ECO:0000256" key="1">
    <source>
        <dbReference type="ARBA" id="ARBA00022849"/>
    </source>
</evidence>
<dbReference type="SMART" id="SM00226">
    <property type="entry name" value="LMWPc"/>
    <property type="match status" value="1"/>
</dbReference>